<dbReference type="GO" id="GO:0006886">
    <property type="term" value="P:intracellular protein transport"/>
    <property type="evidence" value="ECO:0007669"/>
    <property type="project" value="InterPro"/>
</dbReference>
<sequence length="246" mass="27378">MDAFDDNDEFVRASSTFPALEDDLDGFGGMTTAAPAPIQNIPSEPLDFDFDPLPASNAPPVRVTGDDEIQKFESQFPDIGTPVQQPPSVPTFGATRSFAGTPVQPPAYAQPSITPAFEEEPQVIKDWREKQQAEIAKRDERSARRREDIKKQANESIDEFYIEHKAKVERNIKDNKLREEEFRAKLTESLSAGTTWSRICEIIELENSQSKTIARTGAGTTDLTRYKEVLLRLKREGTSAPGAAGY</sequence>
<dbReference type="OMA" id="QVIKDWR"/>
<organism evidence="8 9">
    <name type="scientific">Serendipita indica (strain DSM 11827)</name>
    <name type="common">Root endophyte fungus</name>
    <name type="synonym">Piriformospora indica</name>
    <dbReference type="NCBI Taxonomy" id="1109443"/>
    <lineage>
        <taxon>Eukaryota</taxon>
        <taxon>Fungi</taxon>
        <taxon>Dikarya</taxon>
        <taxon>Basidiomycota</taxon>
        <taxon>Agaricomycotina</taxon>
        <taxon>Agaricomycetes</taxon>
        <taxon>Sebacinales</taxon>
        <taxon>Serendipitaceae</taxon>
        <taxon>Serendipita</taxon>
    </lineage>
</organism>
<dbReference type="Proteomes" id="UP000007148">
    <property type="component" value="Unassembled WGS sequence"/>
</dbReference>
<comment type="subcellular location">
    <subcellularLocation>
        <location evidence="1 6">Cytoplasmic vesicle membrane</location>
        <topology evidence="1 6">Peripheral membrane protein</topology>
        <orientation evidence="1 6">Cytoplasmic side</orientation>
    </subcellularLocation>
    <subcellularLocation>
        <location evidence="6">Membrane</location>
        <location evidence="6">Coated pit</location>
        <topology evidence="6">Peripheral membrane protein</topology>
        <orientation evidence="6">Cytoplasmic side</orientation>
    </subcellularLocation>
    <text evidence="6">Cytoplasmic face of coated pits and vesicles.</text>
</comment>
<evidence type="ECO:0000313" key="8">
    <source>
        <dbReference type="EMBL" id="CCA68515.1"/>
    </source>
</evidence>
<dbReference type="GO" id="GO:0005198">
    <property type="term" value="F:structural molecule activity"/>
    <property type="evidence" value="ECO:0007669"/>
    <property type="project" value="InterPro"/>
</dbReference>
<evidence type="ECO:0000256" key="3">
    <source>
        <dbReference type="ARBA" id="ARBA00023136"/>
    </source>
</evidence>
<protein>
    <recommendedName>
        <fullName evidence="6">Clathrin light chain</fullName>
    </recommendedName>
</protein>
<keyword evidence="3 6" id="KW-0472">Membrane</keyword>
<evidence type="ECO:0000256" key="4">
    <source>
        <dbReference type="ARBA" id="ARBA00023176"/>
    </source>
</evidence>
<dbReference type="eggNOG" id="KOG4031">
    <property type="taxonomic scope" value="Eukaryota"/>
</dbReference>
<dbReference type="STRING" id="1109443.G4TB31"/>
<dbReference type="OrthoDB" id="5512at2759"/>
<keyword evidence="9" id="KW-1185">Reference proteome</keyword>
<dbReference type="EMBL" id="CAFZ01000034">
    <property type="protein sequence ID" value="CCA68515.1"/>
    <property type="molecule type" value="Genomic_DNA"/>
</dbReference>
<evidence type="ECO:0000313" key="9">
    <source>
        <dbReference type="Proteomes" id="UP000007148"/>
    </source>
</evidence>
<keyword evidence="4 6" id="KW-0168">Coated pit</keyword>
<dbReference type="GO" id="GO:0030130">
    <property type="term" value="C:clathrin coat of trans-Golgi network vesicle"/>
    <property type="evidence" value="ECO:0007669"/>
    <property type="project" value="InterPro"/>
</dbReference>
<reference evidence="8 9" key="1">
    <citation type="journal article" date="2011" name="PLoS Pathog.">
        <title>Endophytic Life Strategies Decoded by Genome and Transcriptome Analyses of the Mutualistic Root Symbiont Piriformospora indica.</title>
        <authorList>
            <person name="Zuccaro A."/>
            <person name="Lahrmann U."/>
            <person name="Guldener U."/>
            <person name="Langen G."/>
            <person name="Pfiffi S."/>
            <person name="Biedenkopf D."/>
            <person name="Wong P."/>
            <person name="Samans B."/>
            <person name="Grimm C."/>
            <person name="Basiewicz M."/>
            <person name="Murat C."/>
            <person name="Martin F."/>
            <person name="Kogel K.H."/>
        </authorList>
    </citation>
    <scope>NUCLEOTIDE SEQUENCE [LARGE SCALE GENOMIC DNA]</scope>
    <source>
        <strain evidence="8 9">DSM 11827</strain>
    </source>
</reference>
<evidence type="ECO:0000256" key="7">
    <source>
        <dbReference type="SAM" id="MobiDB-lite"/>
    </source>
</evidence>
<dbReference type="InParanoid" id="G4TB31"/>
<dbReference type="GO" id="GO:0032050">
    <property type="term" value="F:clathrin heavy chain binding"/>
    <property type="evidence" value="ECO:0007669"/>
    <property type="project" value="TreeGrafter"/>
</dbReference>
<gene>
    <name evidence="8" type="ORF">PIIN_02379</name>
</gene>
<dbReference type="FunCoup" id="G4TB31">
    <property type="interactions" value="223"/>
</dbReference>
<dbReference type="GO" id="GO:0072583">
    <property type="term" value="P:clathrin-dependent endocytosis"/>
    <property type="evidence" value="ECO:0007669"/>
    <property type="project" value="TreeGrafter"/>
</dbReference>
<proteinExistence type="inferred from homology"/>
<comment type="caution">
    <text evidence="8">The sequence shown here is derived from an EMBL/GenBank/DDBJ whole genome shotgun (WGS) entry which is preliminary data.</text>
</comment>
<dbReference type="PANTHER" id="PTHR10639:SF7">
    <property type="entry name" value="CLATHRIN LIGHT CHAIN"/>
    <property type="match status" value="1"/>
</dbReference>
<evidence type="ECO:0000256" key="5">
    <source>
        <dbReference type="ARBA" id="ARBA00023329"/>
    </source>
</evidence>
<dbReference type="HOGENOM" id="CLU_069856_1_0_1"/>
<feature type="region of interest" description="Disordered" evidence="7">
    <location>
        <begin position="1"/>
        <end position="63"/>
    </location>
</feature>
<evidence type="ECO:0000256" key="6">
    <source>
        <dbReference type="RuleBase" id="RU363137"/>
    </source>
</evidence>
<dbReference type="Pfam" id="PF01086">
    <property type="entry name" value="Clathrin_lg_ch"/>
    <property type="match status" value="1"/>
</dbReference>
<dbReference type="InterPro" id="IPR000996">
    <property type="entry name" value="Clathrin_L-chain"/>
</dbReference>
<dbReference type="GO" id="GO:0030132">
    <property type="term" value="C:clathrin coat of coated pit"/>
    <property type="evidence" value="ECO:0007669"/>
    <property type="project" value="InterPro"/>
</dbReference>
<dbReference type="AlphaFoldDB" id="G4TB31"/>
<evidence type="ECO:0000256" key="1">
    <source>
        <dbReference type="ARBA" id="ARBA00004180"/>
    </source>
</evidence>
<evidence type="ECO:0000256" key="2">
    <source>
        <dbReference type="ARBA" id="ARBA00005263"/>
    </source>
</evidence>
<dbReference type="PANTHER" id="PTHR10639">
    <property type="entry name" value="CLATHRIN LIGHT CHAIN"/>
    <property type="match status" value="1"/>
</dbReference>
<keyword evidence="5 6" id="KW-0968">Cytoplasmic vesicle</keyword>
<comment type="function">
    <text evidence="6">Clathrin is the major protein of the polyhedral coat of coated pits and vesicles.</text>
</comment>
<name>G4TB31_SERID</name>
<accession>G4TB31</accession>
<comment type="similarity">
    <text evidence="2 6">Belongs to the clathrin light chain family.</text>
</comment>